<dbReference type="Pfam" id="PF05192">
    <property type="entry name" value="MutS_III"/>
    <property type="match status" value="1"/>
</dbReference>
<dbReference type="Gene3D" id="3.30.420.110">
    <property type="entry name" value="MutS, connector domain"/>
    <property type="match status" value="1"/>
</dbReference>
<organism evidence="13 14">
    <name type="scientific">Microdochium bolleyi</name>
    <dbReference type="NCBI Taxonomy" id="196109"/>
    <lineage>
        <taxon>Eukaryota</taxon>
        <taxon>Fungi</taxon>
        <taxon>Dikarya</taxon>
        <taxon>Ascomycota</taxon>
        <taxon>Pezizomycotina</taxon>
        <taxon>Sordariomycetes</taxon>
        <taxon>Xylariomycetidae</taxon>
        <taxon>Xylariales</taxon>
        <taxon>Microdochiaceae</taxon>
        <taxon>Microdochium</taxon>
    </lineage>
</organism>
<evidence type="ECO:0000256" key="5">
    <source>
        <dbReference type="ARBA" id="ARBA00023125"/>
    </source>
</evidence>
<evidence type="ECO:0000256" key="2">
    <source>
        <dbReference type="ARBA" id="ARBA00022151"/>
    </source>
</evidence>
<dbReference type="Gene3D" id="1.10.1420.10">
    <property type="match status" value="2"/>
</dbReference>
<dbReference type="GO" id="GO:0006298">
    <property type="term" value="P:mismatch repair"/>
    <property type="evidence" value="ECO:0007669"/>
    <property type="project" value="InterPro"/>
</dbReference>
<keyword evidence="3" id="KW-0547">Nucleotide-binding</keyword>
<evidence type="ECO:0000313" key="13">
    <source>
        <dbReference type="EMBL" id="KXJ96046.1"/>
    </source>
</evidence>
<evidence type="ECO:0000256" key="3">
    <source>
        <dbReference type="ARBA" id="ARBA00022741"/>
    </source>
</evidence>
<dbReference type="SMART" id="SM00533">
    <property type="entry name" value="MUTSd"/>
    <property type="match status" value="1"/>
</dbReference>
<dbReference type="GO" id="GO:0140664">
    <property type="term" value="F:ATP-dependent DNA damage sensor activity"/>
    <property type="evidence" value="ECO:0007669"/>
    <property type="project" value="InterPro"/>
</dbReference>
<dbReference type="GO" id="GO:0007131">
    <property type="term" value="P:reciprocal meiotic recombination"/>
    <property type="evidence" value="ECO:0007669"/>
    <property type="project" value="TreeGrafter"/>
</dbReference>
<feature type="coiled-coil region" evidence="10">
    <location>
        <begin position="723"/>
        <end position="786"/>
    </location>
</feature>
<dbReference type="SUPFAM" id="SSF53150">
    <property type="entry name" value="DNA repair protein MutS, domain II"/>
    <property type="match status" value="1"/>
</dbReference>
<dbReference type="EMBL" id="KQ964246">
    <property type="protein sequence ID" value="KXJ96046.1"/>
    <property type="molecule type" value="Genomic_DNA"/>
</dbReference>
<dbReference type="Pfam" id="PF05188">
    <property type="entry name" value="MutS_II"/>
    <property type="match status" value="1"/>
</dbReference>
<accession>A0A136JG00</accession>
<dbReference type="GO" id="GO:0005524">
    <property type="term" value="F:ATP binding"/>
    <property type="evidence" value="ECO:0007669"/>
    <property type="project" value="UniProtKB-KW"/>
</dbReference>
<protein>
    <recommendedName>
        <fullName evidence="2 9">DNA mismatch repair protein MSH3</fullName>
    </recommendedName>
    <alternativeName>
        <fullName evidence="2 9">DNA mismatch repair protein MSH3</fullName>
    </alternativeName>
    <alternativeName>
        <fullName evidence="8">MutS protein homolog 3</fullName>
    </alternativeName>
</protein>
<dbReference type="GO" id="GO:0005634">
    <property type="term" value="C:nucleus"/>
    <property type="evidence" value="ECO:0007669"/>
    <property type="project" value="TreeGrafter"/>
</dbReference>
<dbReference type="InParanoid" id="A0A136JG00"/>
<feature type="domain" description="DNA mismatch repair proteins mutS family" evidence="12">
    <location>
        <begin position="539"/>
        <end position="731"/>
    </location>
</feature>
<evidence type="ECO:0000256" key="1">
    <source>
        <dbReference type="ARBA" id="ARBA00007094"/>
    </source>
</evidence>
<dbReference type="InterPro" id="IPR036187">
    <property type="entry name" value="DNA_mismatch_repair_MutS_sf"/>
</dbReference>
<evidence type="ECO:0000256" key="8">
    <source>
        <dbReference type="ARBA" id="ARBA00029792"/>
    </source>
</evidence>
<dbReference type="AlphaFoldDB" id="A0A136JG00"/>
<dbReference type="FunCoup" id="A0A136JG00">
    <property type="interactions" value="346"/>
</dbReference>
<dbReference type="Gene3D" id="3.40.50.300">
    <property type="entry name" value="P-loop containing nucleotide triphosphate hydrolases"/>
    <property type="match status" value="1"/>
</dbReference>
<evidence type="ECO:0000256" key="7">
    <source>
        <dbReference type="ARBA" id="ARBA00025902"/>
    </source>
</evidence>
<dbReference type="STRING" id="196109.A0A136JG00"/>
<dbReference type="SUPFAM" id="SSF48334">
    <property type="entry name" value="DNA repair protein MutS, domain III"/>
    <property type="match status" value="1"/>
</dbReference>
<dbReference type="FunFam" id="3.40.50.300:FF:000870">
    <property type="entry name" value="MutS protein homolog 4"/>
    <property type="match status" value="1"/>
</dbReference>
<evidence type="ECO:0000259" key="12">
    <source>
        <dbReference type="SMART" id="SM00534"/>
    </source>
</evidence>
<evidence type="ECO:0000256" key="4">
    <source>
        <dbReference type="ARBA" id="ARBA00022840"/>
    </source>
</evidence>
<keyword evidence="6" id="KW-0469">Meiosis</keyword>
<dbReference type="InterPro" id="IPR011184">
    <property type="entry name" value="DNA_mismatch_repair_Msh2"/>
</dbReference>
<keyword evidence="14" id="KW-1185">Reference proteome</keyword>
<dbReference type="PANTHER" id="PTHR11361:SF21">
    <property type="entry name" value="MUTS PROTEIN HOMOLOG 4"/>
    <property type="match status" value="1"/>
</dbReference>
<evidence type="ECO:0000259" key="11">
    <source>
        <dbReference type="SMART" id="SM00533"/>
    </source>
</evidence>
<dbReference type="InterPro" id="IPR045076">
    <property type="entry name" value="MutS"/>
</dbReference>
<gene>
    <name evidence="13" type="ORF">Micbo1qcDRAFT_217819</name>
</gene>
<evidence type="ECO:0000256" key="9">
    <source>
        <dbReference type="ARBA" id="ARBA00073774"/>
    </source>
</evidence>
<comment type="similarity">
    <text evidence="1">Belongs to the DNA mismatch repair MutS family. MSH3 subfamily.</text>
</comment>
<dbReference type="Pfam" id="PF00488">
    <property type="entry name" value="MutS_V"/>
    <property type="match status" value="1"/>
</dbReference>
<dbReference type="InterPro" id="IPR007696">
    <property type="entry name" value="DNA_mismatch_repair_MutS_core"/>
</dbReference>
<dbReference type="PANTHER" id="PTHR11361">
    <property type="entry name" value="DNA MISMATCH REPAIR PROTEIN MUTS FAMILY MEMBER"/>
    <property type="match status" value="1"/>
</dbReference>
<name>A0A136JG00_9PEZI</name>
<dbReference type="PIRSF" id="PIRSF005813">
    <property type="entry name" value="MSH2"/>
    <property type="match status" value="1"/>
</dbReference>
<dbReference type="Proteomes" id="UP000070501">
    <property type="component" value="Unassembled WGS sequence"/>
</dbReference>
<dbReference type="InterPro" id="IPR000432">
    <property type="entry name" value="DNA_mismatch_repair_MutS_C"/>
</dbReference>
<comment type="subunit">
    <text evidence="7">Heterodimer consisting of MSH2-MSH3 (MutS beta). Forms a ternary complex with MutL alpha (MLH1-PMS1).</text>
</comment>
<dbReference type="InterPro" id="IPR007860">
    <property type="entry name" value="DNA_mmatch_repair_MutS_con_dom"/>
</dbReference>
<dbReference type="SUPFAM" id="SSF52540">
    <property type="entry name" value="P-loop containing nucleoside triphosphate hydrolases"/>
    <property type="match status" value="1"/>
</dbReference>
<keyword evidence="4" id="KW-0067">ATP-binding</keyword>
<proteinExistence type="inferred from homology"/>
<dbReference type="OrthoDB" id="276261at2759"/>
<evidence type="ECO:0000256" key="10">
    <source>
        <dbReference type="SAM" id="Coils"/>
    </source>
</evidence>
<keyword evidence="10" id="KW-0175">Coiled coil</keyword>
<feature type="domain" description="DNA mismatch repair protein MutS core" evidence="11">
    <location>
        <begin position="197"/>
        <end position="523"/>
    </location>
</feature>
<keyword evidence="5" id="KW-0238">DNA-binding</keyword>
<dbReference type="SMART" id="SM00534">
    <property type="entry name" value="MUTSac"/>
    <property type="match status" value="1"/>
</dbReference>
<evidence type="ECO:0000313" key="14">
    <source>
        <dbReference type="Proteomes" id="UP000070501"/>
    </source>
</evidence>
<reference evidence="14" key="1">
    <citation type="submission" date="2016-02" db="EMBL/GenBank/DDBJ databases">
        <title>Draft genome sequence of Microdochium bolleyi, a fungal endophyte of beachgrass.</title>
        <authorList>
            <consortium name="DOE Joint Genome Institute"/>
            <person name="David A.S."/>
            <person name="May G."/>
            <person name="Haridas S."/>
            <person name="Lim J."/>
            <person name="Wang M."/>
            <person name="Labutti K."/>
            <person name="Lipzen A."/>
            <person name="Barry K."/>
            <person name="Grigoriev I.V."/>
        </authorList>
    </citation>
    <scope>NUCLEOTIDE SEQUENCE [LARGE SCALE GENOMIC DNA]</scope>
    <source>
        <strain evidence="14">J235TASD1</strain>
    </source>
</reference>
<dbReference type="InterPro" id="IPR027417">
    <property type="entry name" value="P-loop_NTPase"/>
</dbReference>
<sequence>MTPGRRSRANSSVWGGEQHQVVCAISESRGISPTIGLALVNISTNEAILSQICDTQFYFKTITKLQAYCPRNILMINTSSTQAQKSRLSVILEHDPRLCHITVENLDRKYWSETVGLEYIQTLASRDDLEAIKVAIQGNFYATCAFAAAVKYVELSCRISIAPHTLRIRYQPSEHTMMIDASTIHSLELIQNVQNPRSKDSLYGLLNETVTPMGSRLLRSTILQPSTQVESVLIPRYDAVQELAMKEDMFFEVRKALNGFQDVEKLLTSLVIVPQNTSIVASEVAIDNVLSIKAFVLDVEPLYESLLGARSSLLVRIRDLCRMELVQPVIDLIRQTINDDVTMMKTPLDRRNQRSYAVRTGVHGLLDVARQTYKEGTEDVYQLVDDINKTHETDAEVKFDERRCFWLRLRRADFENKPLPDIFINVTTKGTWIECQTMSLIQLSNRVADSHNEAVMLSDQIVQHLIDKLLDHVPSLFRMCEGIGLLDMISAFCQAATIRDYVRPEVNDTIALKHARHPICERVNPDKFVPNDVFANEQHRFQIITGCNMSGKSTYIRMVALIQVMAQMGSFVPAEYAAMPMIHQLFVRMSTDDSIEANMSTFSLEMREMAFILRNVDRTTLAIVDELGRATSTRDGLAVAIAISEALLQSGSIVWFATHFHQLARILGSRPGVLNLHLSTTISSTSEHDGKMTMLYKVNSGTVQETRYGIKLARAIGLPQRFVDVAEDVAQKLEAENESKKEKSQHQKLFKRRRLILNLEETLSQLRTADMDNNALRSYLEKLQDEFVRRMEVINSSHSSVNDYSGSKG</sequence>
<evidence type="ECO:0000256" key="6">
    <source>
        <dbReference type="ARBA" id="ARBA00023254"/>
    </source>
</evidence>
<dbReference type="GO" id="GO:0030983">
    <property type="term" value="F:mismatched DNA binding"/>
    <property type="evidence" value="ECO:0007669"/>
    <property type="project" value="InterPro"/>
</dbReference>
<dbReference type="InterPro" id="IPR036678">
    <property type="entry name" value="MutS_con_dom_sf"/>
</dbReference>